<dbReference type="EMBL" id="PNBA02000007">
    <property type="protein sequence ID" value="KAG6418047.1"/>
    <property type="molecule type" value="Genomic_DNA"/>
</dbReference>
<dbReference type="Pfam" id="PF10890">
    <property type="entry name" value="Cyt_b-c1_8"/>
    <property type="match status" value="1"/>
</dbReference>
<dbReference type="AlphaFoldDB" id="A0A8X8ZV19"/>
<evidence type="ECO:0000256" key="5">
    <source>
        <dbReference type="ARBA" id="ARBA00022692"/>
    </source>
</evidence>
<dbReference type="PANTHER" id="PTHR34559">
    <property type="entry name" value="CYTOCHROME B-C1 COMPLEX SUBUNIT 8"/>
    <property type="match status" value="1"/>
</dbReference>
<organism evidence="12">
    <name type="scientific">Salvia splendens</name>
    <name type="common">Scarlet sage</name>
    <dbReference type="NCBI Taxonomy" id="180675"/>
    <lineage>
        <taxon>Eukaryota</taxon>
        <taxon>Viridiplantae</taxon>
        <taxon>Streptophyta</taxon>
        <taxon>Embryophyta</taxon>
        <taxon>Tracheophyta</taxon>
        <taxon>Spermatophyta</taxon>
        <taxon>Magnoliopsida</taxon>
        <taxon>eudicotyledons</taxon>
        <taxon>Gunneridae</taxon>
        <taxon>Pentapetalae</taxon>
        <taxon>asterids</taxon>
        <taxon>lamiids</taxon>
        <taxon>Lamiales</taxon>
        <taxon>Lamiaceae</taxon>
        <taxon>Nepetoideae</taxon>
        <taxon>Mentheae</taxon>
        <taxon>Salviinae</taxon>
        <taxon>Salvia</taxon>
        <taxon>Salvia subgen. Calosphace</taxon>
        <taxon>core Calosphace</taxon>
    </lineage>
</organism>
<keyword evidence="6" id="KW-0999">Mitochondrion inner membrane</keyword>
<evidence type="ECO:0000256" key="11">
    <source>
        <dbReference type="SAM" id="MobiDB-lite"/>
    </source>
</evidence>
<evidence type="ECO:0000256" key="7">
    <source>
        <dbReference type="ARBA" id="ARBA00022982"/>
    </source>
</evidence>
<proteinExistence type="inferred from homology"/>
<comment type="similarity">
    <text evidence="2">Belongs to the UQCRQ/QCR8 family.</text>
</comment>
<accession>A0A8X8ZV19</accession>
<evidence type="ECO:0000256" key="4">
    <source>
        <dbReference type="ARBA" id="ARBA00022660"/>
    </source>
</evidence>
<evidence type="ECO:0000256" key="3">
    <source>
        <dbReference type="ARBA" id="ARBA00022448"/>
    </source>
</evidence>
<evidence type="ECO:0000256" key="9">
    <source>
        <dbReference type="ARBA" id="ARBA00023128"/>
    </source>
</evidence>
<gene>
    <name evidence="12" type="ORF">SASPL_120245</name>
</gene>
<keyword evidence="4" id="KW-0679">Respiratory chain</keyword>
<dbReference type="GO" id="GO:0045275">
    <property type="term" value="C:respiratory chain complex III"/>
    <property type="evidence" value="ECO:0007669"/>
    <property type="project" value="InterPro"/>
</dbReference>
<keyword evidence="13" id="KW-1185">Reference proteome</keyword>
<comment type="subcellular location">
    <subcellularLocation>
        <location evidence="1">Mitochondrion inner membrane</location>
        <topology evidence="1">Single-pass membrane protein</topology>
    </subcellularLocation>
</comment>
<dbReference type="InterPro" id="IPR020101">
    <property type="entry name" value="Cyt_b-c1_8-plants"/>
</dbReference>
<feature type="region of interest" description="Disordered" evidence="11">
    <location>
        <begin position="58"/>
        <end position="80"/>
    </location>
</feature>
<dbReference type="Proteomes" id="UP000298416">
    <property type="component" value="Unassembled WGS sequence"/>
</dbReference>
<name>A0A8X8ZV19_SALSN</name>
<dbReference type="GO" id="GO:0006122">
    <property type="term" value="P:mitochondrial electron transport, ubiquinol to cytochrome c"/>
    <property type="evidence" value="ECO:0007669"/>
    <property type="project" value="InterPro"/>
</dbReference>
<reference evidence="12" key="1">
    <citation type="submission" date="2018-01" db="EMBL/GenBank/DDBJ databases">
        <authorList>
            <person name="Mao J.F."/>
        </authorList>
    </citation>
    <scope>NUCLEOTIDE SEQUENCE</scope>
    <source>
        <strain evidence="12">Huo1</strain>
        <tissue evidence="12">Leaf</tissue>
    </source>
</reference>
<dbReference type="InterPro" id="IPR036642">
    <property type="entry name" value="Cyt_bc1_su8_sf"/>
</dbReference>
<evidence type="ECO:0000313" key="12">
    <source>
        <dbReference type="EMBL" id="KAG6418047.1"/>
    </source>
</evidence>
<evidence type="ECO:0000256" key="1">
    <source>
        <dbReference type="ARBA" id="ARBA00004434"/>
    </source>
</evidence>
<sequence>MSGRSRSRPEHPTPRERSGRVFNNTGWRQLKLVCAVVPGKGEDGAQILKFEPISLTPDMSSNLNNKPQDRARLRGSSTSQQLPPLSFPLASIIQNLIQTLITSAEFGEKEKMGKIPVRMKLVTYALSPFQQKVMPGLWKDLSGKISHKISENWISTTLLLGPLVGTYS</sequence>
<keyword evidence="7" id="KW-0249">Electron transport</keyword>
<dbReference type="GO" id="GO:0005743">
    <property type="term" value="C:mitochondrial inner membrane"/>
    <property type="evidence" value="ECO:0007669"/>
    <property type="project" value="UniProtKB-SubCell"/>
</dbReference>
<keyword evidence="5" id="KW-0812">Transmembrane</keyword>
<reference evidence="12" key="2">
    <citation type="submission" date="2020-08" db="EMBL/GenBank/DDBJ databases">
        <title>Plant Genome Project.</title>
        <authorList>
            <person name="Zhang R.-G."/>
        </authorList>
    </citation>
    <scope>NUCLEOTIDE SEQUENCE</scope>
    <source>
        <strain evidence="12">Huo1</strain>
        <tissue evidence="12">Leaf</tissue>
    </source>
</reference>
<evidence type="ECO:0000256" key="10">
    <source>
        <dbReference type="ARBA" id="ARBA00023136"/>
    </source>
</evidence>
<keyword evidence="9" id="KW-0496">Mitochondrion</keyword>
<evidence type="ECO:0000256" key="2">
    <source>
        <dbReference type="ARBA" id="ARBA00007668"/>
    </source>
</evidence>
<feature type="compositionally biased region" description="Basic and acidic residues" evidence="11">
    <location>
        <begin position="7"/>
        <end position="19"/>
    </location>
</feature>
<protein>
    <submittedName>
        <fullName evidence="12">Uncharacterized protein</fullName>
    </submittedName>
</protein>
<evidence type="ECO:0000256" key="8">
    <source>
        <dbReference type="ARBA" id="ARBA00022989"/>
    </source>
</evidence>
<keyword evidence="10" id="KW-0472">Membrane</keyword>
<evidence type="ECO:0000256" key="6">
    <source>
        <dbReference type="ARBA" id="ARBA00022792"/>
    </source>
</evidence>
<evidence type="ECO:0000313" key="13">
    <source>
        <dbReference type="Proteomes" id="UP000298416"/>
    </source>
</evidence>
<keyword evidence="8" id="KW-1133">Transmembrane helix</keyword>
<comment type="caution">
    <text evidence="12">The sequence shown here is derived from an EMBL/GenBank/DDBJ whole genome shotgun (WGS) entry which is preliminary data.</text>
</comment>
<dbReference type="PANTHER" id="PTHR34559:SF1">
    <property type="entry name" value="OS06G0175900 PROTEIN"/>
    <property type="match status" value="1"/>
</dbReference>
<feature type="region of interest" description="Disordered" evidence="11">
    <location>
        <begin position="1"/>
        <end position="22"/>
    </location>
</feature>
<keyword evidence="3" id="KW-0813">Transport</keyword>
<dbReference type="Gene3D" id="1.20.5.210">
    <property type="entry name" value="Cytochrome b-c1 complex subunit 8"/>
    <property type="match status" value="1"/>
</dbReference>